<organism evidence="3">
    <name type="scientific">Caenorhabditis brenneri</name>
    <name type="common">Nematode worm</name>
    <dbReference type="NCBI Taxonomy" id="135651"/>
    <lineage>
        <taxon>Eukaryota</taxon>
        <taxon>Metazoa</taxon>
        <taxon>Ecdysozoa</taxon>
        <taxon>Nematoda</taxon>
        <taxon>Chromadorea</taxon>
        <taxon>Rhabditida</taxon>
        <taxon>Rhabditina</taxon>
        <taxon>Rhabditomorpha</taxon>
        <taxon>Rhabditoidea</taxon>
        <taxon>Rhabditidae</taxon>
        <taxon>Peloderinae</taxon>
        <taxon>Caenorhabditis</taxon>
    </lineage>
</organism>
<protein>
    <submittedName>
        <fullName evidence="2">Uncharacterized protein</fullName>
    </submittedName>
</protein>
<feature type="region of interest" description="Disordered" evidence="1">
    <location>
        <begin position="1"/>
        <end position="24"/>
    </location>
</feature>
<gene>
    <name evidence="2" type="ORF">CAEBREN_32210</name>
</gene>
<evidence type="ECO:0000313" key="3">
    <source>
        <dbReference type="Proteomes" id="UP000008068"/>
    </source>
</evidence>
<reference evidence="3" key="1">
    <citation type="submission" date="2011-07" db="EMBL/GenBank/DDBJ databases">
        <authorList>
            <consortium name="Caenorhabditis brenneri Sequencing and Analysis Consortium"/>
            <person name="Wilson R.K."/>
        </authorList>
    </citation>
    <scope>NUCLEOTIDE SEQUENCE [LARGE SCALE GENOMIC DNA]</scope>
    <source>
        <strain evidence="3">PB2801</strain>
    </source>
</reference>
<evidence type="ECO:0000313" key="2">
    <source>
        <dbReference type="EMBL" id="EGT56188.1"/>
    </source>
</evidence>
<name>G0PHA4_CAEBE</name>
<dbReference type="EMBL" id="GL380470">
    <property type="protein sequence ID" value="EGT56188.1"/>
    <property type="molecule type" value="Genomic_DNA"/>
</dbReference>
<proteinExistence type="predicted"/>
<dbReference type="InParanoid" id="G0PHA4"/>
<sequence>MKKKKKKATHGKISISGNRASVFG</sequence>
<keyword evidence="3" id="KW-1185">Reference proteome</keyword>
<accession>G0PHA4</accession>
<dbReference type="Proteomes" id="UP000008068">
    <property type="component" value="Unassembled WGS sequence"/>
</dbReference>
<dbReference type="HOGENOM" id="CLU_3421462_0_0_1"/>
<feature type="compositionally biased region" description="Basic residues" evidence="1">
    <location>
        <begin position="1"/>
        <end position="10"/>
    </location>
</feature>
<evidence type="ECO:0000256" key="1">
    <source>
        <dbReference type="SAM" id="MobiDB-lite"/>
    </source>
</evidence>
<feature type="compositionally biased region" description="Polar residues" evidence="1">
    <location>
        <begin position="15"/>
        <end position="24"/>
    </location>
</feature>
<dbReference type="AlphaFoldDB" id="G0PHA4"/>